<dbReference type="Pfam" id="PF00890">
    <property type="entry name" value="FAD_binding_2"/>
    <property type="match status" value="1"/>
</dbReference>
<keyword evidence="3" id="KW-0274">FAD</keyword>
<dbReference type="SUPFAM" id="SSF51905">
    <property type="entry name" value="FAD/NAD(P)-binding domain"/>
    <property type="match status" value="1"/>
</dbReference>
<dbReference type="SUPFAM" id="SSF56425">
    <property type="entry name" value="Succinate dehydrogenase/fumarate reductase flavoprotein, catalytic domain"/>
    <property type="match status" value="1"/>
</dbReference>
<evidence type="ECO:0000256" key="2">
    <source>
        <dbReference type="ARBA" id="ARBA00022630"/>
    </source>
</evidence>
<keyword evidence="2" id="KW-0285">Flavoprotein</keyword>
<evidence type="ECO:0000313" key="7">
    <source>
        <dbReference type="Proteomes" id="UP000583127"/>
    </source>
</evidence>
<dbReference type="PANTHER" id="PTHR43400">
    <property type="entry name" value="FUMARATE REDUCTASE"/>
    <property type="match status" value="1"/>
</dbReference>
<evidence type="ECO:0000256" key="1">
    <source>
        <dbReference type="ARBA" id="ARBA00001974"/>
    </source>
</evidence>
<dbReference type="RefSeq" id="WP_169497402.1">
    <property type="nucleotide sequence ID" value="NZ_JABBFZ010000004.1"/>
</dbReference>
<dbReference type="InterPro" id="IPR036188">
    <property type="entry name" value="FAD/NAD-bd_sf"/>
</dbReference>
<protein>
    <submittedName>
        <fullName evidence="6">FAD-dependent oxidoreductase</fullName>
    </submittedName>
</protein>
<dbReference type="PANTHER" id="PTHR43400:SF10">
    <property type="entry name" value="3-OXOSTEROID 1-DEHYDROGENASE"/>
    <property type="match status" value="1"/>
</dbReference>
<dbReference type="EMBL" id="JABBFZ010000004">
    <property type="protein sequence ID" value="NML31124.1"/>
    <property type="molecule type" value="Genomic_DNA"/>
</dbReference>
<evidence type="ECO:0000259" key="5">
    <source>
        <dbReference type="Pfam" id="PF00890"/>
    </source>
</evidence>
<evidence type="ECO:0000256" key="3">
    <source>
        <dbReference type="ARBA" id="ARBA00022827"/>
    </source>
</evidence>
<dbReference type="GO" id="GO:0008202">
    <property type="term" value="P:steroid metabolic process"/>
    <property type="evidence" value="ECO:0007669"/>
    <property type="project" value="UniProtKB-ARBA"/>
</dbReference>
<evidence type="ECO:0000256" key="4">
    <source>
        <dbReference type="ARBA" id="ARBA00023002"/>
    </source>
</evidence>
<dbReference type="PRINTS" id="PR00411">
    <property type="entry name" value="PNDRDTASEI"/>
</dbReference>
<sequence length="604" mass="63788">MTHTTGATSATGRTGGTTLTCDVLVIGSGAGGLSTAITARKHGLDVIVIEKEPLFGGTTAFSGGVLWIPGNHHAKNNGVRDTREAALTYMRNEAGAFFDAAAVDAFLDTGPEMLDFFERETTVKFVSTLYPDYHPNVGGGVDVGRSVVAAPFDARALGKDIARLRPPLKTITFIGMMFNSSNADLKHFFNATRSLKSALYVAKRLASHLKDLALYRRGVQITSGNALAARLAKSVLDLGIPIYTNTAARELSVVGSRVSGALVDGPNGDMRIVARRGVVLACGGFSHDVARIARAYPHVQRGGEHVSPVPRGNTGDGVGMAERLGARVAIRYPQPAAWMPVSRVPMRDGSVGVFPHLVDRYKPGVIGVTRAGKRFTNEANSYHDVGAAMIDACANERETAMWLICDHATIRKYGLGYAKPAPVPLGPLLRNGYLSKGNTLAELARHAGLDGAALETTVKRYNADAAHGEDREFGRGTTSFNRYLADPEHKPNPCVAPIGDGPYYALKVEMGDLGTFDGISTKVTGEVLDDAGTPIDGLYAVGNDRASVMGGNYPGAGITLGPIMTFGYITGRHLAGVNVSKTNYPESADTTDAAASATVLRTGT</sequence>
<evidence type="ECO:0000313" key="6">
    <source>
        <dbReference type="EMBL" id="NML31124.1"/>
    </source>
</evidence>
<dbReference type="GO" id="GO:0016491">
    <property type="term" value="F:oxidoreductase activity"/>
    <property type="evidence" value="ECO:0007669"/>
    <property type="project" value="UniProtKB-KW"/>
</dbReference>
<reference evidence="6 7" key="1">
    <citation type="submission" date="2020-04" db="EMBL/GenBank/DDBJ databases">
        <title>Paraburkholderia sp. G-4-1-8 isolated from soil.</title>
        <authorList>
            <person name="Dahal R.H."/>
        </authorList>
    </citation>
    <scope>NUCLEOTIDE SEQUENCE [LARGE SCALE GENOMIC DNA]</scope>
    <source>
        <strain evidence="6 7">G-4-1-8</strain>
    </source>
</reference>
<dbReference type="Gene3D" id="3.50.50.60">
    <property type="entry name" value="FAD/NAD(P)-binding domain"/>
    <property type="match status" value="2"/>
</dbReference>
<organism evidence="6 7">
    <name type="scientific">Paraburkholderia antibiotica</name>
    <dbReference type="NCBI Taxonomy" id="2728839"/>
    <lineage>
        <taxon>Bacteria</taxon>
        <taxon>Pseudomonadati</taxon>
        <taxon>Pseudomonadota</taxon>
        <taxon>Betaproteobacteria</taxon>
        <taxon>Burkholderiales</taxon>
        <taxon>Burkholderiaceae</taxon>
        <taxon>Paraburkholderia</taxon>
    </lineage>
</organism>
<keyword evidence="7" id="KW-1185">Reference proteome</keyword>
<dbReference type="InterPro" id="IPR050315">
    <property type="entry name" value="FAD-oxidoreductase_2"/>
</dbReference>
<dbReference type="Proteomes" id="UP000583127">
    <property type="component" value="Unassembled WGS sequence"/>
</dbReference>
<dbReference type="InterPro" id="IPR027477">
    <property type="entry name" value="Succ_DH/fumarate_Rdtase_cat_sf"/>
</dbReference>
<comment type="caution">
    <text evidence="6">The sequence shown here is derived from an EMBL/GenBank/DDBJ whole genome shotgun (WGS) entry which is preliminary data.</text>
</comment>
<dbReference type="InterPro" id="IPR003953">
    <property type="entry name" value="FAD-dep_OxRdtase_2_FAD-bd"/>
</dbReference>
<dbReference type="AlphaFoldDB" id="A0A7X9X462"/>
<proteinExistence type="predicted"/>
<name>A0A7X9X462_9BURK</name>
<feature type="domain" description="FAD-dependent oxidoreductase 2 FAD-binding" evidence="5">
    <location>
        <begin position="22"/>
        <end position="560"/>
    </location>
</feature>
<dbReference type="Gene3D" id="3.90.700.10">
    <property type="entry name" value="Succinate dehydrogenase/fumarate reductase flavoprotein, catalytic domain"/>
    <property type="match status" value="1"/>
</dbReference>
<accession>A0A7X9X462</accession>
<keyword evidence="4" id="KW-0560">Oxidoreductase</keyword>
<gene>
    <name evidence="6" type="ORF">HHL14_09785</name>
</gene>
<comment type="cofactor">
    <cofactor evidence="1">
        <name>FAD</name>
        <dbReference type="ChEBI" id="CHEBI:57692"/>
    </cofactor>
</comment>